<dbReference type="PANTHER" id="PTHR38474:SF2">
    <property type="entry name" value="CHLORAMPHENICOL ACETYLTRANSFERASE"/>
    <property type="match status" value="1"/>
</dbReference>
<sequence>MDTWPRRQHFHHFRRVPCTYSMTIEIDVTAFVAALRQSPRKSYIAQVWALATIVNRHDEFKMCLTEEGAPAVWPVVHPAFTVFNPELETFAGVFAEYDPDFGAFHEVAAPLLAKHSQATDFVPQGFRPPNAFDISSIPWASFTAFNLNIDNDWDHLSPIFTLGRYIEREGRVRLPVAAQVHHAVADGFHVTRLINELETLVQDTSWL</sequence>
<dbReference type="Gene3D" id="3.30.559.10">
    <property type="entry name" value="Chloramphenicol acetyltransferase-like domain"/>
    <property type="match status" value="1"/>
</dbReference>
<dbReference type="PIRSF" id="PIRSF000440">
    <property type="entry name" value="CAT"/>
    <property type="match status" value="1"/>
</dbReference>
<comment type="similarity">
    <text evidence="2 9">Belongs to the chloramphenicol acetyltransferase family.</text>
</comment>
<dbReference type="RefSeq" id="WP_397092259.1">
    <property type="nucleotide sequence ID" value="NZ_JBITGY010000024.1"/>
</dbReference>
<name>A0ABW7ZFT5_9ACTN</name>
<evidence type="ECO:0000256" key="6">
    <source>
        <dbReference type="ARBA" id="ARBA00023251"/>
    </source>
</evidence>
<reference evidence="10 11" key="1">
    <citation type="submission" date="2024-10" db="EMBL/GenBank/DDBJ databases">
        <title>The Natural Products Discovery Center: Release of the First 8490 Sequenced Strains for Exploring Actinobacteria Biosynthetic Diversity.</title>
        <authorList>
            <person name="Kalkreuter E."/>
            <person name="Kautsar S.A."/>
            <person name="Yang D."/>
            <person name="Bader C.D."/>
            <person name="Teijaro C.N."/>
            <person name="Fluegel L."/>
            <person name="Davis C.M."/>
            <person name="Simpson J.R."/>
            <person name="Lauterbach L."/>
            <person name="Steele A.D."/>
            <person name="Gui C."/>
            <person name="Meng S."/>
            <person name="Li G."/>
            <person name="Viehrig K."/>
            <person name="Ye F."/>
            <person name="Su P."/>
            <person name="Kiefer A.F."/>
            <person name="Nichols A."/>
            <person name="Cepeda A.J."/>
            <person name="Yan W."/>
            <person name="Fan B."/>
            <person name="Jiang Y."/>
            <person name="Adhikari A."/>
            <person name="Zheng C.-J."/>
            <person name="Schuster L."/>
            <person name="Cowan T.M."/>
            <person name="Smanski M.J."/>
            <person name="Chevrette M.G."/>
            <person name="De Carvalho L.P.S."/>
            <person name="Shen B."/>
        </authorList>
    </citation>
    <scope>NUCLEOTIDE SEQUENCE [LARGE SCALE GENOMIC DNA]</scope>
    <source>
        <strain evidence="10 11">NPDC050545</strain>
    </source>
</reference>
<evidence type="ECO:0000256" key="2">
    <source>
        <dbReference type="ARBA" id="ARBA00010571"/>
    </source>
</evidence>
<gene>
    <name evidence="10" type="ORF">ACIBG2_51235</name>
</gene>
<dbReference type="Pfam" id="PF00302">
    <property type="entry name" value="CAT"/>
    <property type="match status" value="1"/>
</dbReference>
<evidence type="ECO:0000256" key="7">
    <source>
        <dbReference type="ARBA" id="ARBA00023315"/>
    </source>
</evidence>
<keyword evidence="5 8" id="KW-0808">Transferase</keyword>
<protein>
    <recommendedName>
        <fullName evidence="4 8">Chloramphenicol acetyltransferase</fullName>
        <ecNumber evidence="3 8">2.3.1.28</ecNumber>
    </recommendedName>
</protein>
<comment type="caution">
    <text evidence="10">The sequence shown here is derived from an EMBL/GenBank/DDBJ whole genome shotgun (WGS) entry which is preliminary data.</text>
</comment>
<evidence type="ECO:0000313" key="10">
    <source>
        <dbReference type="EMBL" id="MFI6505834.1"/>
    </source>
</evidence>
<accession>A0ABW7ZFT5</accession>
<dbReference type="PANTHER" id="PTHR38474">
    <property type="entry name" value="SLR0299 PROTEIN"/>
    <property type="match status" value="1"/>
</dbReference>
<dbReference type="EMBL" id="JBITGY010000024">
    <property type="protein sequence ID" value="MFI6505834.1"/>
    <property type="molecule type" value="Genomic_DNA"/>
</dbReference>
<keyword evidence="11" id="KW-1185">Reference proteome</keyword>
<dbReference type="SMART" id="SM01059">
    <property type="entry name" value="CAT"/>
    <property type="match status" value="1"/>
</dbReference>
<comment type="catalytic activity">
    <reaction evidence="8">
        <text>chloramphenicol + acetyl-CoA = chloramphenicol 3-acetate + CoA</text>
        <dbReference type="Rhea" id="RHEA:18421"/>
        <dbReference type="ChEBI" id="CHEBI:16730"/>
        <dbReference type="ChEBI" id="CHEBI:17698"/>
        <dbReference type="ChEBI" id="CHEBI:57287"/>
        <dbReference type="ChEBI" id="CHEBI:57288"/>
        <dbReference type="EC" id="2.3.1.28"/>
    </reaction>
</comment>
<evidence type="ECO:0000256" key="4">
    <source>
        <dbReference type="ARBA" id="ARBA00020291"/>
    </source>
</evidence>
<comment type="function">
    <text evidence="1 8">This enzyme is an effector of chloramphenicol resistance in bacteria.</text>
</comment>
<dbReference type="PROSITE" id="PS00100">
    <property type="entry name" value="CAT"/>
    <property type="match status" value="1"/>
</dbReference>
<proteinExistence type="inferred from homology"/>
<keyword evidence="6 8" id="KW-0046">Antibiotic resistance</keyword>
<dbReference type="InterPro" id="IPR001707">
    <property type="entry name" value="Cmp_AcTrfase"/>
</dbReference>
<evidence type="ECO:0000256" key="9">
    <source>
        <dbReference type="RuleBase" id="RU004156"/>
    </source>
</evidence>
<dbReference type="EC" id="2.3.1.28" evidence="3 8"/>
<evidence type="ECO:0000256" key="5">
    <source>
        <dbReference type="ARBA" id="ARBA00022679"/>
    </source>
</evidence>
<evidence type="ECO:0000256" key="8">
    <source>
        <dbReference type="RuleBase" id="RU000503"/>
    </source>
</evidence>
<keyword evidence="7 8" id="KW-0012">Acyltransferase</keyword>
<dbReference type="InterPro" id="IPR023213">
    <property type="entry name" value="CAT-like_dom_sf"/>
</dbReference>
<dbReference type="SUPFAM" id="SSF52777">
    <property type="entry name" value="CoA-dependent acyltransferases"/>
    <property type="match status" value="1"/>
</dbReference>
<dbReference type="Proteomes" id="UP001612741">
    <property type="component" value="Unassembled WGS sequence"/>
</dbReference>
<dbReference type="InterPro" id="IPR018372">
    <property type="entry name" value="Chloramphenicol_AcTrfase_AS"/>
</dbReference>
<organism evidence="10 11">
    <name type="scientific">Nonomuraea typhae</name>
    <dbReference type="NCBI Taxonomy" id="2603600"/>
    <lineage>
        <taxon>Bacteria</taxon>
        <taxon>Bacillati</taxon>
        <taxon>Actinomycetota</taxon>
        <taxon>Actinomycetes</taxon>
        <taxon>Streptosporangiales</taxon>
        <taxon>Streptosporangiaceae</taxon>
        <taxon>Nonomuraea</taxon>
    </lineage>
</organism>
<evidence type="ECO:0000256" key="3">
    <source>
        <dbReference type="ARBA" id="ARBA00013235"/>
    </source>
</evidence>
<evidence type="ECO:0000256" key="1">
    <source>
        <dbReference type="ARBA" id="ARBA00002150"/>
    </source>
</evidence>
<evidence type="ECO:0000313" key="11">
    <source>
        <dbReference type="Proteomes" id="UP001612741"/>
    </source>
</evidence>